<dbReference type="GO" id="GO:0016787">
    <property type="term" value="F:hydrolase activity"/>
    <property type="evidence" value="ECO:0007669"/>
    <property type="project" value="UniProtKB-KW"/>
</dbReference>
<name>A0ABV8M0R0_9ACTN</name>
<dbReference type="PANTHER" id="PTHR18901:SF38">
    <property type="entry name" value="PSEUDOURIDINE-5'-PHOSPHATASE"/>
    <property type="match status" value="1"/>
</dbReference>
<dbReference type="PANTHER" id="PTHR18901">
    <property type="entry name" value="2-DEOXYGLUCOSE-6-PHOSPHATE PHOSPHATASE 2"/>
    <property type="match status" value="1"/>
</dbReference>
<dbReference type="InterPro" id="IPR023198">
    <property type="entry name" value="PGP-like_dom2"/>
</dbReference>
<accession>A0ABV8M0R0</accession>
<dbReference type="Proteomes" id="UP001595816">
    <property type="component" value="Unassembled WGS sequence"/>
</dbReference>
<sequence>MAAVLFDMDGTLIDSEQLWAISLQQLAGEYGGQLSEDARLRMVGTDMPTSMGIFHADLGQEHRDYAFSAERLVSLTGELFAQGLPWRPGALELLTEVRAAGVPAALVTSTERRLVKIALDTLGPFDVIVCGDEVGNSKPHPEPYLTAARLLGVPIERCVAIEDSSSGVRSAIAAGARVIGVPCEVALPGDLGAHLLPTLSGVDLAYLRGF</sequence>
<evidence type="ECO:0000313" key="2">
    <source>
        <dbReference type="Proteomes" id="UP001595816"/>
    </source>
</evidence>
<dbReference type="Gene3D" id="1.10.150.240">
    <property type="entry name" value="Putative phosphatase, domain 2"/>
    <property type="match status" value="1"/>
</dbReference>
<keyword evidence="2" id="KW-1185">Reference proteome</keyword>
<proteinExistence type="predicted"/>
<evidence type="ECO:0000313" key="1">
    <source>
        <dbReference type="EMBL" id="MFC4136920.1"/>
    </source>
</evidence>
<dbReference type="InterPro" id="IPR041492">
    <property type="entry name" value="HAD_2"/>
</dbReference>
<dbReference type="SUPFAM" id="SSF56784">
    <property type="entry name" value="HAD-like"/>
    <property type="match status" value="1"/>
</dbReference>
<organism evidence="1 2">
    <name type="scientific">Hamadaea flava</name>
    <dbReference type="NCBI Taxonomy" id="1742688"/>
    <lineage>
        <taxon>Bacteria</taxon>
        <taxon>Bacillati</taxon>
        <taxon>Actinomycetota</taxon>
        <taxon>Actinomycetes</taxon>
        <taxon>Micromonosporales</taxon>
        <taxon>Micromonosporaceae</taxon>
        <taxon>Hamadaea</taxon>
    </lineage>
</organism>
<dbReference type="NCBIfam" id="TIGR01509">
    <property type="entry name" value="HAD-SF-IA-v3"/>
    <property type="match status" value="1"/>
</dbReference>
<reference evidence="2" key="1">
    <citation type="journal article" date="2019" name="Int. J. Syst. Evol. Microbiol.">
        <title>The Global Catalogue of Microorganisms (GCM) 10K type strain sequencing project: providing services to taxonomists for standard genome sequencing and annotation.</title>
        <authorList>
            <consortium name="The Broad Institute Genomics Platform"/>
            <consortium name="The Broad Institute Genome Sequencing Center for Infectious Disease"/>
            <person name="Wu L."/>
            <person name="Ma J."/>
        </authorList>
    </citation>
    <scope>NUCLEOTIDE SEQUENCE [LARGE SCALE GENOMIC DNA]</scope>
    <source>
        <strain evidence="2">CGMCC 4.7289</strain>
    </source>
</reference>
<gene>
    <name evidence="1" type="ORF">ACFOZ4_40480</name>
</gene>
<dbReference type="EMBL" id="JBHSAY010000035">
    <property type="protein sequence ID" value="MFC4136920.1"/>
    <property type="molecule type" value="Genomic_DNA"/>
</dbReference>
<dbReference type="RefSeq" id="WP_275979726.1">
    <property type="nucleotide sequence ID" value="NZ_JAMZDZ010000001.1"/>
</dbReference>
<dbReference type="InterPro" id="IPR036412">
    <property type="entry name" value="HAD-like_sf"/>
</dbReference>
<protein>
    <submittedName>
        <fullName evidence="1">HAD family hydrolase</fullName>
    </submittedName>
</protein>
<comment type="caution">
    <text evidence="1">The sequence shown here is derived from an EMBL/GenBank/DDBJ whole genome shotgun (WGS) entry which is preliminary data.</text>
</comment>
<dbReference type="NCBIfam" id="TIGR01549">
    <property type="entry name" value="HAD-SF-IA-v1"/>
    <property type="match status" value="1"/>
</dbReference>
<dbReference type="SFLD" id="SFLDS00003">
    <property type="entry name" value="Haloacid_Dehalogenase"/>
    <property type="match status" value="1"/>
</dbReference>
<dbReference type="SFLD" id="SFLDG01129">
    <property type="entry name" value="C1.5:_HAD__Beta-PGM__Phosphata"/>
    <property type="match status" value="1"/>
</dbReference>
<dbReference type="InterPro" id="IPR006439">
    <property type="entry name" value="HAD-SF_hydro_IA"/>
</dbReference>
<dbReference type="InterPro" id="IPR023214">
    <property type="entry name" value="HAD_sf"/>
</dbReference>
<dbReference type="Pfam" id="PF13419">
    <property type="entry name" value="HAD_2"/>
    <property type="match status" value="1"/>
</dbReference>
<dbReference type="Gene3D" id="3.40.50.1000">
    <property type="entry name" value="HAD superfamily/HAD-like"/>
    <property type="match status" value="1"/>
</dbReference>
<keyword evidence="1" id="KW-0378">Hydrolase</keyword>
<dbReference type="CDD" id="cd07505">
    <property type="entry name" value="HAD_BPGM-like"/>
    <property type="match status" value="1"/>
</dbReference>